<dbReference type="Gene3D" id="3.40.50.720">
    <property type="entry name" value="NAD(P)-binding Rossmann-like Domain"/>
    <property type="match status" value="1"/>
</dbReference>
<dbReference type="EMBL" id="QZEY01000003">
    <property type="protein sequence ID" value="RJL33352.1"/>
    <property type="molecule type" value="Genomic_DNA"/>
</dbReference>
<dbReference type="GO" id="GO:0016628">
    <property type="term" value="F:oxidoreductase activity, acting on the CH-CH group of donors, NAD or NADP as acceptor"/>
    <property type="evidence" value="ECO:0007669"/>
    <property type="project" value="InterPro"/>
</dbReference>
<dbReference type="FunFam" id="3.40.50.720:FF:000121">
    <property type="entry name" value="Prostaglandin reductase 2"/>
    <property type="match status" value="1"/>
</dbReference>
<dbReference type="InterPro" id="IPR036291">
    <property type="entry name" value="NAD(P)-bd_dom_sf"/>
</dbReference>
<evidence type="ECO:0000256" key="1">
    <source>
        <dbReference type="ARBA" id="ARBA00023002"/>
    </source>
</evidence>
<dbReference type="Proteomes" id="UP000265768">
    <property type="component" value="Unassembled WGS sequence"/>
</dbReference>
<dbReference type="OrthoDB" id="9805663at2"/>
<organism evidence="3 4">
    <name type="scientific">Bailinhaonella thermotolerans</name>
    <dbReference type="NCBI Taxonomy" id="1070861"/>
    <lineage>
        <taxon>Bacteria</taxon>
        <taxon>Bacillati</taxon>
        <taxon>Actinomycetota</taxon>
        <taxon>Actinomycetes</taxon>
        <taxon>Streptosporangiales</taxon>
        <taxon>Streptosporangiaceae</taxon>
        <taxon>Bailinhaonella</taxon>
    </lineage>
</organism>
<dbReference type="SUPFAM" id="SSF51735">
    <property type="entry name" value="NAD(P)-binding Rossmann-fold domains"/>
    <property type="match status" value="1"/>
</dbReference>
<comment type="caution">
    <text evidence="3">The sequence shown here is derived from an EMBL/GenBank/DDBJ whole genome shotgun (WGS) entry which is preliminary data.</text>
</comment>
<keyword evidence="4" id="KW-1185">Reference proteome</keyword>
<reference evidence="3 4" key="1">
    <citation type="submission" date="2018-09" db="EMBL/GenBank/DDBJ databases">
        <title>YIM 75507 draft genome.</title>
        <authorList>
            <person name="Tang S."/>
            <person name="Feng Y."/>
        </authorList>
    </citation>
    <scope>NUCLEOTIDE SEQUENCE [LARGE SCALE GENOMIC DNA]</scope>
    <source>
        <strain evidence="3 4">YIM 75507</strain>
    </source>
</reference>
<dbReference type="InterPro" id="IPR013149">
    <property type="entry name" value="ADH-like_C"/>
</dbReference>
<dbReference type="RefSeq" id="WP_119926311.1">
    <property type="nucleotide sequence ID" value="NZ_QZEY01000003.1"/>
</dbReference>
<dbReference type="AlphaFoldDB" id="A0A3A4BFT7"/>
<dbReference type="Gene3D" id="3.90.180.10">
    <property type="entry name" value="Medium-chain alcohol dehydrogenases, catalytic domain"/>
    <property type="match status" value="1"/>
</dbReference>
<dbReference type="PANTHER" id="PTHR43205:SF7">
    <property type="entry name" value="PROSTAGLANDIN REDUCTASE 1"/>
    <property type="match status" value="1"/>
</dbReference>
<gene>
    <name evidence="3" type="ORF">D5H75_11190</name>
</gene>
<sequence length="335" mass="35263">MTVVSTEIRLAARPVGEPRPTDFEIVRAELPELAEGQILVRNTWMSVDPYMRGRMDDVPSYIPPFRLGEALEGGAIGEVVASRADGVPVGATVSHFLGWREYAVLDAAAATVVDTAIAPPEAYLGPLGTTGLTAYAALTETAPVRPGDVVFVSAAAGAVGSVAGQLARELGASRVIGSAGGPEKVKKLVDVFGFDTAIDYREGLLSQRLGEAAPDGIDVYVDNVGGDHLEAAIDHIRPGGRIAMVGAVAAYNATEPVPGPRNLYRAAYQEASLRGMLVTSHLHRFPEWIAHAAPRLADGRLRTEQTVVEGLEHAPDAFLGVLTGANTGKMLVRLT</sequence>
<dbReference type="PANTHER" id="PTHR43205">
    <property type="entry name" value="PROSTAGLANDIN REDUCTASE"/>
    <property type="match status" value="1"/>
</dbReference>
<evidence type="ECO:0000259" key="2">
    <source>
        <dbReference type="SMART" id="SM00829"/>
    </source>
</evidence>
<dbReference type="SUPFAM" id="SSF50129">
    <property type="entry name" value="GroES-like"/>
    <property type="match status" value="1"/>
</dbReference>
<proteinExistence type="predicted"/>
<dbReference type="SMART" id="SM00829">
    <property type="entry name" value="PKS_ER"/>
    <property type="match status" value="1"/>
</dbReference>
<dbReference type="InterPro" id="IPR041694">
    <property type="entry name" value="ADH_N_2"/>
</dbReference>
<accession>A0A3A4BFT7</accession>
<dbReference type="InterPro" id="IPR011032">
    <property type="entry name" value="GroES-like_sf"/>
</dbReference>
<keyword evidence="1" id="KW-0560">Oxidoreductase</keyword>
<name>A0A3A4BFT7_9ACTN</name>
<feature type="domain" description="Enoyl reductase (ER)" evidence="2">
    <location>
        <begin position="16"/>
        <end position="332"/>
    </location>
</feature>
<protein>
    <submittedName>
        <fullName evidence="3">NADP-dependent oxidoreductase</fullName>
    </submittedName>
</protein>
<evidence type="ECO:0000313" key="3">
    <source>
        <dbReference type="EMBL" id="RJL33352.1"/>
    </source>
</evidence>
<dbReference type="Pfam" id="PF00107">
    <property type="entry name" value="ADH_zinc_N"/>
    <property type="match status" value="1"/>
</dbReference>
<dbReference type="Pfam" id="PF16884">
    <property type="entry name" value="ADH_N_2"/>
    <property type="match status" value="1"/>
</dbReference>
<dbReference type="CDD" id="cd05288">
    <property type="entry name" value="PGDH"/>
    <property type="match status" value="1"/>
</dbReference>
<evidence type="ECO:0000313" key="4">
    <source>
        <dbReference type="Proteomes" id="UP000265768"/>
    </source>
</evidence>
<dbReference type="InterPro" id="IPR045010">
    <property type="entry name" value="MDR_fam"/>
</dbReference>
<dbReference type="InterPro" id="IPR020843">
    <property type="entry name" value="ER"/>
</dbReference>